<protein>
    <submittedName>
        <fullName evidence="2">Uncharacterized protein</fullName>
    </submittedName>
</protein>
<keyword evidence="1" id="KW-0732">Signal</keyword>
<dbReference type="STRING" id="522306.CAP2UW1_0239"/>
<dbReference type="KEGG" id="app:CAP2UW1_0239"/>
<dbReference type="AlphaFoldDB" id="C7RJN2"/>
<organism evidence="2">
    <name type="scientific">Accumulibacter regalis</name>
    <dbReference type="NCBI Taxonomy" id="522306"/>
    <lineage>
        <taxon>Bacteria</taxon>
        <taxon>Pseudomonadati</taxon>
        <taxon>Pseudomonadota</taxon>
        <taxon>Betaproteobacteria</taxon>
        <taxon>Candidatus Accumulibacter</taxon>
    </lineage>
</organism>
<name>C7RJN2_ACCRE</name>
<gene>
    <name evidence="2" type="ordered locus">CAP2UW1_0239</name>
</gene>
<proteinExistence type="predicted"/>
<reference evidence="2" key="1">
    <citation type="submission" date="2009-08" db="EMBL/GenBank/DDBJ databases">
        <authorList>
            <consortium name="US DOE Joint Genome Institute"/>
            <person name="Lucas S."/>
            <person name="Copeland A."/>
            <person name="Lapidus A."/>
            <person name="Glavina del Rio T."/>
            <person name="Dalin E."/>
            <person name="Tice H."/>
            <person name="Bruce D."/>
            <person name="Barry K."/>
            <person name="Pitluck S."/>
            <person name="Lowry S."/>
            <person name="Larimer F."/>
            <person name="Land M."/>
            <person name="Hauser L."/>
            <person name="Kyrpides N."/>
            <person name="Ivanova N."/>
            <person name="McMahon K.D."/>
            <person name="Hugenholtz P."/>
        </authorList>
    </citation>
    <scope>NUCLEOTIDE SEQUENCE</scope>
    <source>
        <strain evidence="2">UW-1</strain>
    </source>
</reference>
<evidence type="ECO:0000256" key="1">
    <source>
        <dbReference type="SAM" id="SignalP"/>
    </source>
</evidence>
<feature type="signal peptide" evidence="1">
    <location>
        <begin position="1"/>
        <end position="19"/>
    </location>
</feature>
<dbReference type="HOGENOM" id="CLU_3148224_0_0_4"/>
<evidence type="ECO:0000313" key="2">
    <source>
        <dbReference type="EMBL" id="ACV33596.1"/>
    </source>
</evidence>
<reference evidence="2" key="2">
    <citation type="submission" date="2009-09" db="EMBL/GenBank/DDBJ databases">
        <title>Complete sequence of chromosome of Candidatus Accumulibacter phosphatis clade IIA str. UW-1.</title>
        <authorList>
            <consortium name="US DOE Joint Genome Institute"/>
            <person name="Martin H.G."/>
            <person name="Ivanova N."/>
            <person name="Kunin V."/>
            <person name="Warnecke F."/>
            <person name="Barry K."/>
            <person name="He S."/>
            <person name="Salamov A."/>
            <person name="Szeto E."/>
            <person name="Dalin E."/>
            <person name="Pangilinan J.L."/>
            <person name="Lapidus A."/>
            <person name="Lowry S."/>
            <person name="Kyrpides N.C."/>
            <person name="McMahon K.D."/>
            <person name="Hugenholtz P."/>
        </authorList>
    </citation>
    <scope>NUCLEOTIDE SEQUENCE [LARGE SCALE GENOMIC DNA]</scope>
    <source>
        <strain evidence="2">UW-1</strain>
    </source>
</reference>
<dbReference type="EMBL" id="CP001715">
    <property type="protein sequence ID" value="ACV33596.1"/>
    <property type="molecule type" value="Genomic_DNA"/>
</dbReference>
<feature type="chain" id="PRO_5002982714" evidence="1">
    <location>
        <begin position="20"/>
        <end position="48"/>
    </location>
</feature>
<sequence precursor="true">MIKANWLAGLLALALFSHAQYQGWSLFDREAGAQTARVAGTAGRGYHK</sequence>
<accession>C7RJN2</accession>